<evidence type="ECO:0000256" key="1">
    <source>
        <dbReference type="SAM" id="Coils"/>
    </source>
</evidence>
<name>A0A370TZS8_9HELO</name>
<keyword evidence="2" id="KW-0472">Membrane</keyword>
<proteinExistence type="predicted"/>
<dbReference type="GeneID" id="43593861"/>
<sequence>MSAQQQKIRRMVVTGAVASVTAMGVWYGAGLKMRNEAKQVAQKRRETPPEEKIAILEEQRGELVAKRMALERKLNQLDMRLNGATREESMAGQERKR</sequence>
<evidence type="ECO:0000313" key="4">
    <source>
        <dbReference type="Proteomes" id="UP000254866"/>
    </source>
</evidence>
<accession>A0A370TZS8</accession>
<gene>
    <name evidence="3" type="ORF">BP5553_01012</name>
</gene>
<protein>
    <submittedName>
        <fullName evidence="3">Uncharacterized protein</fullName>
    </submittedName>
</protein>
<feature type="transmembrane region" description="Helical" evidence="2">
    <location>
        <begin position="12"/>
        <end position="29"/>
    </location>
</feature>
<dbReference type="AlphaFoldDB" id="A0A370TZS8"/>
<dbReference type="Proteomes" id="UP000254866">
    <property type="component" value="Unassembled WGS sequence"/>
</dbReference>
<keyword evidence="2" id="KW-1133">Transmembrane helix</keyword>
<dbReference type="OrthoDB" id="5428081at2759"/>
<keyword evidence="1" id="KW-0175">Coiled coil</keyword>
<organism evidence="3 4">
    <name type="scientific">Venustampulla echinocandica</name>
    <dbReference type="NCBI Taxonomy" id="2656787"/>
    <lineage>
        <taxon>Eukaryota</taxon>
        <taxon>Fungi</taxon>
        <taxon>Dikarya</taxon>
        <taxon>Ascomycota</taxon>
        <taxon>Pezizomycotina</taxon>
        <taxon>Leotiomycetes</taxon>
        <taxon>Helotiales</taxon>
        <taxon>Pleuroascaceae</taxon>
        <taxon>Venustampulla</taxon>
    </lineage>
</organism>
<keyword evidence="2" id="KW-0812">Transmembrane</keyword>
<reference evidence="3 4" key="1">
    <citation type="journal article" date="2018" name="IMA Fungus">
        <title>IMA Genome-F 9: Draft genome sequence of Annulohypoxylon stygium, Aspergillus mulundensis, Berkeleyomyces basicola (syn. Thielaviopsis basicola), Ceratocystis smalleyi, two Cercospora beticola strains, Coleophoma cylindrospora, Fusarium fracticaudum, Phialophora cf. hyalina, and Morchella septimelata.</title>
        <authorList>
            <person name="Wingfield B.D."/>
            <person name="Bills G.F."/>
            <person name="Dong Y."/>
            <person name="Huang W."/>
            <person name="Nel W.J."/>
            <person name="Swalarsk-Parry B.S."/>
            <person name="Vaghefi N."/>
            <person name="Wilken P.M."/>
            <person name="An Z."/>
            <person name="de Beer Z.W."/>
            <person name="De Vos L."/>
            <person name="Chen L."/>
            <person name="Duong T.A."/>
            <person name="Gao Y."/>
            <person name="Hammerbacher A."/>
            <person name="Kikkert J.R."/>
            <person name="Li Y."/>
            <person name="Li H."/>
            <person name="Li K."/>
            <person name="Li Q."/>
            <person name="Liu X."/>
            <person name="Ma X."/>
            <person name="Naidoo K."/>
            <person name="Pethybridge S.J."/>
            <person name="Sun J."/>
            <person name="Steenkamp E.T."/>
            <person name="van der Nest M.A."/>
            <person name="van Wyk S."/>
            <person name="Wingfield M.J."/>
            <person name="Xiong C."/>
            <person name="Yue Q."/>
            <person name="Zhang X."/>
        </authorList>
    </citation>
    <scope>NUCLEOTIDE SEQUENCE [LARGE SCALE GENOMIC DNA]</scope>
    <source>
        <strain evidence="3 4">BP 5553</strain>
    </source>
</reference>
<evidence type="ECO:0000256" key="2">
    <source>
        <dbReference type="SAM" id="Phobius"/>
    </source>
</evidence>
<keyword evidence="4" id="KW-1185">Reference proteome</keyword>
<dbReference type="EMBL" id="NPIC01000001">
    <property type="protein sequence ID" value="RDL41033.1"/>
    <property type="molecule type" value="Genomic_DNA"/>
</dbReference>
<evidence type="ECO:0000313" key="3">
    <source>
        <dbReference type="EMBL" id="RDL41033.1"/>
    </source>
</evidence>
<feature type="coiled-coil region" evidence="1">
    <location>
        <begin position="53"/>
        <end position="87"/>
    </location>
</feature>
<dbReference type="RefSeq" id="XP_031873689.1">
    <property type="nucleotide sequence ID" value="XM_032009635.1"/>
</dbReference>
<comment type="caution">
    <text evidence="3">The sequence shown here is derived from an EMBL/GenBank/DDBJ whole genome shotgun (WGS) entry which is preliminary data.</text>
</comment>